<sequence length="226" mass="26790">MKKLLYILFLVLYSCNSNSQTDTNKQTKFNDLKIDSGIIENIVELTNKNAEKNSVIRYKASDSINRVFESYDSLVPGVRFKFVNEKTAYQIIDIHFDNVKKSKNYLFLTNLDFDDSYKSYYDIVIAPISDQFDLIKFIGTEPVNYDLSNQDVVEWFRKKNTEFDFDIIVADFDRIETIIKSEPKSYEKLGNEIYEFCPDVIDQGHSDMNELIQHLKKNKHMWFWWD</sequence>
<gene>
    <name evidence="3" type="ORF">ACFOSX_10905</name>
</gene>
<dbReference type="InterPro" id="IPR025349">
    <property type="entry name" value="DUF4253"/>
</dbReference>
<feature type="signal peptide" evidence="1">
    <location>
        <begin position="1"/>
        <end position="19"/>
    </location>
</feature>
<dbReference type="EMBL" id="JBHSAT010000010">
    <property type="protein sequence ID" value="MFC3877740.1"/>
    <property type="molecule type" value="Genomic_DNA"/>
</dbReference>
<evidence type="ECO:0000313" key="3">
    <source>
        <dbReference type="EMBL" id="MFC3877740.1"/>
    </source>
</evidence>
<comment type="caution">
    <text evidence="3">The sequence shown here is derived from an EMBL/GenBank/DDBJ whole genome shotgun (WGS) entry which is preliminary data.</text>
</comment>
<keyword evidence="1" id="KW-0732">Signal</keyword>
<evidence type="ECO:0000313" key="4">
    <source>
        <dbReference type="Proteomes" id="UP001595812"/>
    </source>
</evidence>
<evidence type="ECO:0000256" key="1">
    <source>
        <dbReference type="SAM" id="SignalP"/>
    </source>
</evidence>
<dbReference type="Pfam" id="PF14062">
    <property type="entry name" value="DUF4253"/>
    <property type="match status" value="1"/>
</dbReference>
<feature type="domain" description="DUF4253" evidence="2">
    <location>
        <begin position="123"/>
        <end position="226"/>
    </location>
</feature>
<protein>
    <submittedName>
        <fullName evidence="3">DUF4253 domain-containing protein</fullName>
    </submittedName>
</protein>
<reference evidence="4" key="1">
    <citation type="journal article" date="2019" name="Int. J. Syst. Evol. Microbiol.">
        <title>The Global Catalogue of Microorganisms (GCM) 10K type strain sequencing project: providing services to taxonomists for standard genome sequencing and annotation.</title>
        <authorList>
            <consortium name="The Broad Institute Genomics Platform"/>
            <consortium name="The Broad Institute Genome Sequencing Center for Infectious Disease"/>
            <person name="Wu L."/>
            <person name="Ma J."/>
        </authorList>
    </citation>
    <scope>NUCLEOTIDE SEQUENCE [LARGE SCALE GENOMIC DNA]</scope>
    <source>
        <strain evidence="4">CECT 8979</strain>
    </source>
</reference>
<feature type="chain" id="PRO_5045377070" evidence="1">
    <location>
        <begin position="20"/>
        <end position="226"/>
    </location>
</feature>
<name>A0ABV8ALC8_9FLAO</name>
<accession>A0ABV8ALC8</accession>
<dbReference type="RefSeq" id="WP_386100730.1">
    <property type="nucleotide sequence ID" value="NZ_JBHSAT010000010.1"/>
</dbReference>
<dbReference type="PROSITE" id="PS51257">
    <property type="entry name" value="PROKAR_LIPOPROTEIN"/>
    <property type="match status" value="1"/>
</dbReference>
<keyword evidence="4" id="KW-1185">Reference proteome</keyword>
<organism evidence="3 4">
    <name type="scientific">Winogradskyella maritima</name>
    <dbReference type="NCBI Taxonomy" id="1517766"/>
    <lineage>
        <taxon>Bacteria</taxon>
        <taxon>Pseudomonadati</taxon>
        <taxon>Bacteroidota</taxon>
        <taxon>Flavobacteriia</taxon>
        <taxon>Flavobacteriales</taxon>
        <taxon>Flavobacteriaceae</taxon>
        <taxon>Winogradskyella</taxon>
    </lineage>
</organism>
<evidence type="ECO:0000259" key="2">
    <source>
        <dbReference type="Pfam" id="PF14062"/>
    </source>
</evidence>
<proteinExistence type="predicted"/>
<dbReference type="Proteomes" id="UP001595812">
    <property type="component" value="Unassembled WGS sequence"/>
</dbReference>